<feature type="coiled-coil region" evidence="2">
    <location>
        <begin position="215"/>
        <end position="271"/>
    </location>
</feature>
<feature type="domain" description="Band 7" evidence="3">
    <location>
        <begin position="8"/>
        <end position="194"/>
    </location>
</feature>
<dbReference type="RefSeq" id="WP_264499642.1">
    <property type="nucleotide sequence ID" value="NZ_JAPDDS010000001.1"/>
</dbReference>
<proteinExistence type="predicted"/>
<keyword evidence="5" id="KW-1185">Reference proteome</keyword>
<evidence type="ECO:0000256" key="2">
    <source>
        <dbReference type="SAM" id="Coils"/>
    </source>
</evidence>
<dbReference type="SUPFAM" id="SSF117892">
    <property type="entry name" value="Band 7/SPFH domain"/>
    <property type="match status" value="1"/>
</dbReference>
<evidence type="ECO:0000259" key="3">
    <source>
        <dbReference type="Pfam" id="PF01145"/>
    </source>
</evidence>
<comment type="caution">
    <text evidence="4">The sequence shown here is derived from an EMBL/GenBank/DDBJ whole genome shotgun (WGS) entry which is preliminary data.</text>
</comment>
<dbReference type="InterPro" id="IPR001107">
    <property type="entry name" value="Band_7"/>
</dbReference>
<dbReference type="Pfam" id="PF01145">
    <property type="entry name" value="Band_7"/>
    <property type="match status" value="1"/>
</dbReference>
<comment type="subcellular location">
    <subcellularLocation>
        <location evidence="1">Membrane</location>
        <topology evidence="1">Single-pass membrane protein</topology>
    </subcellularLocation>
</comment>
<reference evidence="4 5" key="1">
    <citation type="submission" date="2022-10" db="EMBL/GenBank/DDBJ databases">
        <title>Luteolibacter flavescens strain MCCC 1K03193, whole genome shotgun sequencing project.</title>
        <authorList>
            <person name="Zhao G."/>
            <person name="Shen L."/>
        </authorList>
    </citation>
    <scope>NUCLEOTIDE SEQUENCE [LARGE SCALE GENOMIC DNA]</scope>
    <source>
        <strain evidence="4 5">MCCC 1K03193</strain>
    </source>
</reference>
<organism evidence="4 5">
    <name type="scientific">Luteolibacter flavescens</name>
    <dbReference type="NCBI Taxonomy" id="1859460"/>
    <lineage>
        <taxon>Bacteria</taxon>
        <taxon>Pseudomonadati</taxon>
        <taxon>Verrucomicrobiota</taxon>
        <taxon>Verrucomicrobiia</taxon>
        <taxon>Verrucomicrobiales</taxon>
        <taxon>Verrucomicrobiaceae</taxon>
        <taxon>Luteolibacter</taxon>
    </lineage>
</organism>
<keyword evidence="2" id="KW-0175">Coiled coil</keyword>
<sequence length="341" mass="37586">MFGIRFIKIPPTTHLIQYRGGQVVREGAGISFYYYSPTTSLVAVPVGSTDVPFIFEEQTADYQTVSLQGQVTYRIADPRKLATLMDFTLAPHGRGYASEDPEKLPQRVINLVHVLARAEIEKLSLRQALRASEPLVAAIRGELAKSAELSALGLEVLGLSLLAIKPTPETARALEAETRELLLRGADEAIYARRNAAVEQERAIKENELNTEIAVENKKRQIRETQMDAERAVQEKQAQLERATLESNIGLEEERKKLVTLAAENSRSESDTRAYGIAATMKALASADASVLQALATSGMKPEQLIAFAFQELAGQADKIGQLNISPDLLRELIHKPERAR</sequence>
<dbReference type="EMBL" id="JAPDDS010000001">
    <property type="protein sequence ID" value="MCW1883683.1"/>
    <property type="molecule type" value="Genomic_DNA"/>
</dbReference>
<dbReference type="Gene3D" id="3.30.479.30">
    <property type="entry name" value="Band 7 domain"/>
    <property type="match status" value="1"/>
</dbReference>
<protein>
    <submittedName>
        <fullName evidence="4">SPFH domain-containing protein</fullName>
    </submittedName>
</protein>
<name>A0ABT3FJD9_9BACT</name>
<evidence type="ECO:0000313" key="4">
    <source>
        <dbReference type="EMBL" id="MCW1883683.1"/>
    </source>
</evidence>
<evidence type="ECO:0000313" key="5">
    <source>
        <dbReference type="Proteomes" id="UP001207930"/>
    </source>
</evidence>
<dbReference type="InterPro" id="IPR036013">
    <property type="entry name" value="Band_7/SPFH_dom_sf"/>
</dbReference>
<dbReference type="Proteomes" id="UP001207930">
    <property type="component" value="Unassembled WGS sequence"/>
</dbReference>
<accession>A0ABT3FJD9</accession>
<evidence type="ECO:0000256" key="1">
    <source>
        <dbReference type="ARBA" id="ARBA00004167"/>
    </source>
</evidence>
<gene>
    <name evidence="4" type="ORF">OKA04_03020</name>
</gene>